<reference evidence="2" key="1">
    <citation type="submission" date="2023-02" db="EMBL/GenBank/DDBJ databases">
        <title>Genome of toxic invasive species Heracleum sosnowskyi carries increased number of genes despite the absence of recent whole-genome duplications.</title>
        <authorList>
            <person name="Schelkunov M."/>
            <person name="Shtratnikova V."/>
            <person name="Makarenko M."/>
            <person name="Klepikova A."/>
            <person name="Omelchenko D."/>
            <person name="Novikova G."/>
            <person name="Obukhova E."/>
            <person name="Bogdanov V."/>
            <person name="Penin A."/>
            <person name="Logacheva M."/>
        </authorList>
    </citation>
    <scope>NUCLEOTIDE SEQUENCE</scope>
    <source>
        <strain evidence="2">Hsosn_3</strain>
        <tissue evidence="2">Leaf</tissue>
    </source>
</reference>
<sequence length="213" mass="24494">MKSMEEDYCEEGLACPPMDDFVLSDAFFFGDHQAPAISLDPTMFFDNLSKQEDGQDSQQLYPPKKKPSLTSYCGKGKEWNTLLQVLKPDSEILAKVNTLLEPVRRRRMAVEGATVPVTKARKRVKIIVKKSLNASNKFDTLMPLNDIDFELKFAATKRKFRDFYEQSNKIKKQRTTQLIDLRHLPPMPPTNKKSLKPKPKPKVGMTKTRTWNK</sequence>
<dbReference type="EMBL" id="JAUIZM010000009">
    <property type="protein sequence ID" value="KAK1365070.1"/>
    <property type="molecule type" value="Genomic_DNA"/>
</dbReference>
<organism evidence="2 3">
    <name type="scientific">Heracleum sosnowskyi</name>
    <dbReference type="NCBI Taxonomy" id="360622"/>
    <lineage>
        <taxon>Eukaryota</taxon>
        <taxon>Viridiplantae</taxon>
        <taxon>Streptophyta</taxon>
        <taxon>Embryophyta</taxon>
        <taxon>Tracheophyta</taxon>
        <taxon>Spermatophyta</taxon>
        <taxon>Magnoliopsida</taxon>
        <taxon>eudicotyledons</taxon>
        <taxon>Gunneridae</taxon>
        <taxon>Pentapetalae</taxon>
        <taxon>asterids</taxon>
        <taxon>campanulids</taxon>
        <taxon>Apiales</taxon>
        <taxon>Apiaceae</taxon>
        <taxon>Apioideae</taxon>
        <taxon>apioid superclade</taxon>
        <taxon>Tordylieae</taxon>
        <taxon>Tordyliinae</taxon>
        <taxon>Heracleum</taxon>
    </lineage>
</organism>
<gene>
    <name evidence="2" type="ORF">POM88_040631</name>
</gene>
<dbReference type="AlphaFoldDB" id="A0AAD8M7K1"/>
<feature type="region of interest" description="Disordered" evidence="1">
    <location>
        <begin position="182"/>
        <end position="213"/>
    </location>
</feature>
<protein>
    <submittedName>
        <fullName evidence="2">Uncharacterized protein</fullName>
    </submittedName>
</protein>
<accession>A0AAD8M7K1</accession>
<comment type="caution">
    <text evidence="2">The sequence shown here is derived from an EMBL/GenBank/DDBJ whole genome shotgun (WGS) entry which is preliminary data.</text>
</comment>
<proteinExistence type="predicted"/>
<keyword evidence="3" id="KW-1185">Reference proteome</keyword>
<name>A0AAD8M7K1_9APIA</name>
<evidence type="ECO:0000313" key="2">
    <source>
        <dbReference type="EMBL" id="KAK1365070.1"/>
    </source>
</evidence>
<dbReference type="Proteomes" id="UP001237642">
    <property type="component" value="Unassembled WGS sequence"/>
</dbReference>
<evidence type="ECO:0000256" key="1">
    <source>
        <dbReference type="SAM" id="MobiDB-lite"/>
    </source>
</evidence>
<dbReference type="PANTHER" id="PTHR46554">
    <property type="entry name" value="MEDIATOR OF RNA POLYMERASE II TRANSCRIPTION SUBUNIT 26A-RELATED"/>
    <property type="match status" value="1"/>
</dbReference>
<dbReference type="PANTHER" id="PTHR46554:SF2">
    <property type="entry name" value="TFIIS N-TERMINAL DOMAIN-CONTAINING PROTEIN"/>
    <property type="match status" value="1"/>
</dbReference>
<reference evidence="2" key="2">
    <citation type="submission" date="2023-05" db="EMBL/GenBank/DDBJ databases">
        <authorList>
            <person name="Schelkunov M.I."/>
        </authorList>
    </citation>
    <scope>NUCLEOTIDE SEQUENCE</scope>
    <source>
        <strain evidence="2">Hsosn_3</strain>
        <tissue evidence="2">Leaf</tissue>
    </source>
</reference>
<evidence type="ECO:0000313" key="3">
    <source>
        <dbReference type="Proteomes" id="UP001237642"/>
    </source>
</evidence>